<evidence type="ECO:0000313" key="2">
    <source>
        <dbReference type="Proteomes" id="UP001642520"/>
    </source>
</evidence>
<dbReference type="Pfam" id="PF08737">
    <property type="entry name" value="Rgp1"/>
    <property type="match status" value="2"/>
</dbReference>
<protein>
    <recommendedName>
        <fullName evidence="3">RAB6A-GEF complex partner protein 2</fullName>
    </recommendedName>
</protein>
<comment type="caution">
    <text evidence="1">The sequence shown here is derived from an EMBL/GenBank/DDBJ whole genome shotgun (WGS) entry which is preliminary data.</text>
</comment>
<dbReference type="InterPro" id="IPR014848">
    <property type="entry name" value="Rgp1"/>
</dbReference>
<dbReference type="PANTHER" id="PTHR12507">
    <property type="entry name" value="REDUCED GROWTH PHENOTYPE 1 RGP1, YEAST -RELATED"/>
    <property type="match status" value="1"/>
</dbReference>
<gene>
    <name evidence="1" type="ORF">XYLVIOL_LOCUS9134</name>
</gene>
<keyword evidence="2" id="KW-1185">Reference proteome</keyword>
<dbReference type="EMBL" id="CAXAJV020001299">
    <property type="protein sequence ID" value="CAL7948901.1"/>
    <property type="molecule type" value="Genomic_DNA"/>
</dbReference>
<organism evidence="1 2">
    <name type="scientific">Xylocopa violacea</name>
    <name type="common">Violet carpenter bee</name>
    <name type="synonym">Apis violacea</name>
    <dbReference type="NCBI Taxonomy" id="135666"/>
    <lineage>
        <taxon>Eukaryota</taxon>
        <taxon>Metazoa</taxon>
        <taxon>Ecdysozoa</taxon>
        <taxon>Arthropoda</taxon>
        <taxon>Hexapoda</taxon>
        <taxon>Insecta</taxon>
        <taxon>Pterygota</taxon>
        <taxon>Neoptera</taxon>
        <taxon>Endopterygota</taxon>
        <taxon>Hymenoptera</taxon>
        <taxon>Apocrita</taxon>
        <taxon>Aculeata</taxon>
        <taxon>Apoidea</taxon>
        <taxon>Anthophila</taxon>
        <taxon>Apidae</taxon>
        <taxon>Xylocopa</taxon>
        <taxon>Xylocopa</taxon>
    </lineage>
</organism>
<dbReference type="Proteomes" id="UP001642520">
    <property type="component" value="Unassembled WGS sequence"/>
</dbReference>
<evidence type="ECO:0000313" key="1">
    <source>
        <dbReference type="EMBL" id="CAL7948901.1"/>
    </source>
</evidence>
<evidence type="ECO:0008006" key="3">
    <source>
        <dbReference type="Google" id="ProtNLM"/>
    </source>
</evidence>
<reference evidence="1 2" key="1">
    <citation type="submission" date="2024-08" db="EMBL/GenBank/DDBJ databases">
        <authorList>
            <person name="Will J Nash"/>
            <person name="Angela Man"/>
            <person name="Seanna McTaggart"/>
            <person name="Kendall Baker"/>
            <person name="Tom Barker"/>
            <person name="Leah Catchpole"/>
            <person name="Alex Durrant"/>
            <person name="Karim Gharbi"/>
            <person name="Naomi Irish"/>
            <person name="Gemy Kaithakottil"/>
            <person name="Debby Ku"/>
            <person name="Aaliyah Providence"/>
            <person name="Felix Shaw"/>
            <person name="David Swarbreck"/>
            <person name="Chris Watkins"/>
            <person name="Ann M. McCartney"/>
            <person name="Giulio Formenti"/>
            <person name="Alice Mouton"/>
            <person name="Noel Vella"/>
            <person name="Bjorn M von Reumont"/>
            <person name="Adriana Vella"/>
            <person name="Wilfried Haerty"/>
        </authorList>
    </citation>
    <scope>NUCLEOTIDE SEQUENCE [LARGE SCALE GENOMIC DNA]</scope>
</reference>
<sequence>MHRKRERDRDKWSIELLNYLLNRINDIKAKLSRGPVYFSGEVIECLVTFSNPPNPIHQISQSHSDIFESLAWASAQVHCQCSANSKIIFSEKLNTTVRLAAINANTTFAPWQQDNGHVVLNTKPKILFCDLRLSPGESKTYIYREIIPSDAPPSYRGHAVKYSYKITIGTQRVNTAIKLLRIPFRVLSLKLPEVTACNDSVDLSPNNPFMETQHRETPLDVALQTLQNLTARRSPNFYNITNGRGRVVRFCLFKNSYKLGEDIVGTFDFSNATVSCAQVSVALQSEEHISEEYRRGKATTPTLVSYNKHHEMCMGLKYSHLVLPIPLHVTPDFTTDLMMLKWRLHFEFVTTSKLLEIPNETSINWQGPLTLDVETMIWDLPVHIHPTTTPPNTAQQTKYNIVI</sequence>
<name>A0ABP1P9V4_XYLVO</name>
<accession>A0ABP1P9V4</accession>
<proteinExistence type="predicted"/>